<name>A0A8S5RIP6_9VIRU</name>
<sequence length="30" mass="3325">MAMLTDADAIVVATADKIKYRYLNQSGYVC</sequence>
<organism evidence="1">
    <name type="scientific">virus sp. ctHG14</name>
    <dbReference type="NCBI Taxonomy" id="2827626"/>
    <lineage>
        <taxon>Viruses</taxon>
    </lineage>
</organism>
<protein>
    <submittedName>
        <fullName evidence="1">Uncharacterized protein</fullName>
    </submittedName>
</protein>
<reference evidence="1" key="1">
    <citation type="journal article" date="2021" name="Proc. Natl. Acad. Sci. U.S.A.">
        <title>A Catalog of Tens of Thousands of Viruses from Human Metagenomes Reveals Hidden Associations with Chronic Diseases.</title>
        <authorList>
            <person name="Tisza M.J."/>
            <person name="Buck C.B."/>
        </authorList>
    </citation>
    <scope>NUCLEOTIDE SEQUENCE</scope>
    <source>
        <strain evidence="1">CtHG14</strain>
    </source>
</reference>
<accession>A0A8S5RIP6</accession>
<dbReference type="EMBL" id="BK059106">
    <property type="protein sequence ID" value="DAE31256.1"/>
    <property type="molecule type" value="Genomic_DNA"/>
</dbReference>
<proteinExistence type="predicted"/>
<evidence type="ECO:0000313" key="1">
    <source>
        <dbReference type="EMBL" id="DAE31256.1"/>
    </source>
</evidence>